<dbReference type="AlphaFoldDB" id="A0AAN6MEP2"/>
<organism evidence="1 2">
    <name type="scientific">Staphylotrichum tortipilum</name>
    <dbReference type="NCBI Taxonomy" id="2831512"/>
    <lineage>
        <taxon>Eukaryota</taxon>
        <taxon>Fungi</taxon>
        <taxon>Dikarya</taxon>
        <taxon>Ascomycota</taxon>
        <taxon>Pezizomycotina</taxon>
        <taxon>Sordariomycetes</taxon>
        <taxon>Sordariomycetidae</taxon>
        <taxon>Sordariales</taxon>
        <taxon>Chaetomiaceae</taxon>
        <taxon>Staphylotrichum</taxon>
    </lineage>
</organism>
<sequence>MGRTFSKKRSTVAAEIPIQWTDSISHKYCGATDMGRNGKPNKAHRCAACKAIKAQQASSRDGPKDIKGGRLDKLAAKLECAGHQ</sequence>
<name>A0AAN6MEP2_9PEZI</name>
<accession>A0AAN6MEP2</accession>
<reference evidence="1" key="1">
    <citation type="journal article" date="2023" name="Mol. Phylogenet. Evol.">
        <title>Genome-scale phylogeny and comparative genomics of the fungal order Sordariales.</title>
        <authorList>
            <person name="Hensen N."/>
            <person name="Bonometti L."/>
            <person name="Westerberg I."/>
            <person name="Brannstrom I.O."/>
            <person name="Guillou S."/>
            <person name="Cros-Aarteil S."/>
            <person name="Calhoun S."/>
            <person name="Haridas S."/>
            <person name="Kuo A."/>
            <person name="Mondo S."/>
            <person name="Pangilinan J."/>
            <person name="Riley R."/>
            <person name="LaButti K."/>
            <person name="Andreopoulos B."/>
            <person name="Lipzen A."/>
            <person name="Chen C."/>
            <person name="Yan M."/>
            <person name="Daum C."/>
            <person name="Ng V."/>
            <person name="Clum A."/>
            <person name="Steindorff A."/>
            <person name="Ohm R.A."/>
            <person name="Martin F."/>
            <person name="Silar P."/>
            <person name="Natvig D.O."/>
            <person name="Lalanne C."/>
            <person name="Gautier V."/>
            <person name="Ament-Velasquez S.L."/>
            <person name="Kruys A."/>
            <person name="Hutchinson M.I."/>
            <person name="Powell A.J."/>
            <person name="Barry K."/>
            <person name="Miller A.N."/>
            <person name="Grigoriev I.V."/>
            <person name="Debuchy R."/>
            <person name="Gladieux P."/>
            <person name="Hiltunen Thoren M."/>
            <person name="Johannesson H."/>
        </authorList>
    </citation>
    <scope>NUCLEOTIDE SEQUENCE</scope>
    <source>
        <strain evidence="1">CBS 103.79</strain>
    </source>
</reference>
<gene>
    <name evidence="1" type="ORF">C8A05DRAFT_36971</name>
</gene>
<evidence type="ECO:0000313" key="2">
    <source>
        <dbReference type="Proteomes" id="UP001303889"/>
    </source>
</evidence>
<reference evidence="1" key="2">
    <citation type="submission" date="2023-05" db="EMBL/GenBank/DDBJ databases">
        <authorList>
            <consortium name="Lawrence Berkeley National Laboratory"/>
            <person name="Steindorff A."/>
            <person name="Hensen N."/>
            <person name="Bonometti L."/>
            <person name="Westerberg I."/>
            <person name="Brannstrom I.O."/>
            <person name="Guillou S."/>
            <person name="Cros-Aarteil S."/>
            <person name="Calhoun S."/>
            <person name="Haridas S."/>
            <person name="Kuo A."/>
            <person name="Mondo S."/>
            <person name="Pangilinan J."/>
            <person name="Riley R."/>
            <person name="Labutti K."/>
            <person name="Andreopoulos B."/>
            <person name="Lipzen A."/>
            <person name="Chen C."/>
            <person name="Yanf M."/>
            <person name="Daum C."/>
            <person name="Ng V."/>
            <person name="Clum A."/>
            <person name="Ohm R."/>
            <person name="Martin F."/>
            <person name="Silar P."/>
            <person name="Natvig D."/>
            <person name="Lalanne C."/>
            <person name="Gautier V."/>
            <person name="Ament-Velasquez S.L."/>
            <person name="Kruys A."/>
            <person name="Hutchinson M.I."/>
            <person name="Powell A.J."/>
            <person name="Barry K."/>
            <person name="Miller A.N."/>
            <person name="Grigoriev I.V."/>
            <person name="Debuchy R."/>
            <person name="Gladieux P."/>
            <person name="Thoren M.H."/>
            <person name="Johannesson H."/>
        </authorList>
    </citation>
    <scope>NUCLEOTIDE SEQUENCE</scope>
    <source>
        <strain evidence="1">CBS 103.79</strain>
    </source>
</reference>
<evidence type="ECO:0000313" key="1">
    <source>
        <dbReference type="EMBL" id="KAK3899415.1"/>
    </source>
</evidence>
<protein>
    <submittedName>
        <fullName evidence="1">Uncharacterized protein</fullName>
    </submittedName>
</protein>
<proteinExistence type="predicted"/>
<dbReference type="EMBL" id="MU855789">
    <property type="protein sequence ID" value="KAK3899415.1"/>
    <property type="molecule type" value="Genomic_DNA"/>
</dbReference>
<keyword evidence="2" id="KW-1185">Reference proteome</keyword>
<dbReference type="Proteomes" id="UP001303889">
    <property type="component" value="Unassembled WGS sequence"/>
</dbReference>
<comment type="caution">
    <text evidence="1">The sequence shown here is derived from an EMBL/GenBank/DDBJ whole genome shotgun (WGS) entry which is preliminary data.</text>
</comment>